<protein>
    <submittedName>
        <fullName evidence="2">Uncharacterized protein</fullName>
    </submittedName>
</protein>
<reference evidence="2" key="1">
    <citation type="journal article" date="2021" name="PeerJ">
        <title>Extensive microbial diversity within the chicken gut microbiome revealed by metagenomics and culture.</title>
        <authorList>
            <person name="Gilroy R."/>
            <person name="Ravi A."/>
            <person name="Getino M."/>
            <person name="Pursley I."/>
            <person name="Horton D.L."/>
            <person name="Alikhan N.F."/>
            <person name="Baker D."/>
            <person name="Gharbi K."/>
            <person name="Hall N."/>
            <person name="Watson M."/>
            <person name="Adriaenssens E.M."/>
            <person name="Foster-Nyarko E."/>
            <person name="Jarju S."/>
            <person name="Secka A."/>
            <person name="Antonio M."/>
            <person name="Oren A."/>
            <person name="Chaudhuri R.R."/>
            <person name="La Ragione R."/>
            <person name="Hildebrand F."/>
            <person name="Pallen M.J."/>
        </authorList>
    </citation>
    <scope>NUCLEOTIDE SEQUENCE</scope>
    <source>
        <strain evidence="2">ChiGjej5B5-22894</strain>
    </source>
</reference>
<sequence length="66" mass="6700">MMSTGPGAPLPHGFVVPPHDIVNDDAADPESTTEEADKDEASAEALGYADPEDAPTGDHGGEDQPG</sequence>
<gene>
    <name evidence="2" type="ORF">K8V81_06285</name>
</gene>
<dbReference type="AlphaFoldDB" id="A0A921MV94"/>
<evidence type="ECO:0000313" key="3">
    <source>
        <dbReference type="Proteomes" id="UP000742460"/>
    </source>
</evidence>
<accession>A0A921MV94</accession>
<feature type="compositionally biased region" description="Acidic residues" evidence="1">
    <location>
        <begin position="23"/>
        <end position="38"/>
    </location>
</feature>
<proteinExistence type="predicted"/>
<dbReference type="Proteomes" id="UP000742460">
    <property type="component" value="Unassembled WGS sequence"/>
</dbReference>
<evidence type="ECO:0000313" key="2">
    <source>
        <dbReference type="EMBL" id="HJG91318.1"/>
    </source>
</evidence>
<reference evidence="2" key="2">
    <citation type="submission" date="2021-09" db="EMBL/GenBank/DDBJ databases">
        <authorList>
            <person name="Gilroy R."/>
        </authorList>
    </citation>
    <scope>NUCLEOTIDE SEQUENCE</scope>
    <source>
        <strain evidence="2">ChiGjej5B5-22894</strain>
    </source>
</reference>
<feature type="region of interest" description="Disordered" evidence="1">
    <location>
        <begin position="1"/>
        <end position="66"/>
    </location>
</feature>
<name>A0A921MV94_9MICO</name>
<organism evidence="2 3">
    <name type="scientific">Brachybacterium massiliense</name>
    <dbReference type="NCBI Taxonomy" id="1755098"/>
    <lineage>
        <taxon>Bacteria</taxon>
        <taxon>Bacillati</taxon>
        <taxon>Actinomycetota</taxon>
        <taxon>Actinomycetes</taxon>
        <taxon>Micrococcales</taxon>
        <taxon>Dermabacteraceae</taxon>
        <taxon>Brachybacterium</taxon>
    </lineage>
</organism>
<evidence type="ECO:0000256" key="1">
    <source>
        <dbReference type="SAM" id="MobiDB-lite"/>
    </source>
</evidence>
<dbReference type="EMBL" id="DYUE01000149">
    <property type="protein sequence ID" value="HJG91318.1"/>
    <property type="molecule type" value="Genomic_DNA"/>
</dbReference>
<comment type="caution">
    <text evidence="2">The sequence shown here is derived from an EMBL/GenBank/DDBJ whole genome shotgun (WGS) entry which is preliminary data.</text>
</comment>